<organism evidence="3 4">
    <name type="scientific">Geomonas anaerohicana</name>
    <dbReference type="NCBI Taxonomy" id="2798583"/>
    <lineage>
        <taxon>Bacteria</taxon>
        <taxon>Pseudomonadati</taxon>
        <taxon>Thermodesulfobacteriota</taxon>
        <taxon>Desulfuromonadia</taxon>
        <taxon>Geobacterales</taxon>
        <taxon>Geobacteraceae</taxon>
        <taxon>Geomonas</taxon>
    </lineage>
</organism>
<dbReference type="Pfam" id="PF04471">
    <property type="entry name" value="Mrr_cat"/>
    <property type="match status" value="1"/>
</dbReference>
<reference evidence="3 4" key="1">
    <citation type="submission" date="2020-12" db="EMBL/GenBank/DDBJ databases">
        <title>Geomonas sp. Red421, isolated from paddy soil.</title>
        <authorList>
            <person name="Xu Z."/>
            <person name="Zhang Z."/>
            <person name="Masuda Y."/>
            <person name="Itoh H."/>
            <person name="Senoo K."/>
        </authorList>
    </citation>
    <scope>NUCLEOTIDE SEQUENCE [LARGE SCALE GENOMIC DNA]</scope>
    <source>
        <strain evidence="3 4">Red421</strain>
    </source>
</reference>
<evidence type="ECO:0000313" key="4">
    <source>
        <dbReference type="Proteomes" id="UP000614714"/>
    </source>
</evidence>
<feature type="domain" description="Restriction endonuclease type IV Mrr" evidence="2">
    <location>
        <begin position="164"/>
        <end position="269"/>
    </location>
</feature>
<protein>
    <submittedName>
        <fullName evidence="3">Restriction endonuclease</fullName>
    </submittedName>
</protein>
<keyword evidence="1" id="KW-0175">Coiled coil</keyword>
<keyword evidence="3" id="KW-0540">Nuclease</keyword>
<keyword evidence="4" id="KW-1185">Reference proteome</keyword>
<dbReference type="InterPro" id="IPR011335">
    <property type="entry name" value="Restrct_endonuc-II-like"/>
</dbReference>
<evidence type="ECO:0000313" key="3">
    <source>
        <dbReference type="EMBL" id="MBJ6750973.1"/>
    </source>
</evidence>
<feature type="coiled-coil region" evidence="1">
    <location>
        <begin position="102"/>
        <end position="158"/>
    </location>
</feature>
<gene>
    <name evidence="3" type="ORF">JFN91_12185</name>
</gene>
<dbReference type="GO" id="GO:0004519">
    <property type="term" value="F:endonuclease activity"/>
    <property type="evidence" value="ECO:0007669"/>
    <property type="project" value="UniProtKB-KW"/>
</dbReference>
<keyword evidence="3" id="KW-0378">Hydrolase</keyword>
<dbReference type="InterPro" id="IPR007560">
    <property type="entry name" value="Restrct_endonuc_IV_Mrr"/>
</dbReference>
<dbReference type="EMBL" id="JAEMHL010000005">
    <property type="protein sequence ID" value="MBJ6750973.1"/>
    <property type="molecule type" value="Genomic_DNA"/>
</dbReference>
<keyword evidence="3" id="KW-0255">Endonuclease</keyword>
<sequence>MFDIFTEELEVLIKDGVSNLYWYRADLHKAWLRSGVPAKMADKVYKAVDGEGKKLTKRQQMDLLYGELRIGDYNRRLEVSRNFVRLLVEQRIFTPQDEKHRIDRAEHCALKLREVIREQQEQREYRESIKRRAKEASKETYEDQLLRLREDFMKYTELAPQERGYSLERLFPRLMSISGIPVQEPFKIVGEQIDGGIKYDGHYYLIELKWTENKVGPKDIGSFYYKVDGKLDSRGIIISMGGYTDGVVEGLPHGKEIKVLLLDGVHISNVIFGLYTIQELLEHCISHAAYKAELYCPHSIKK</sequence>
<dbReference type="SUPFAM" id="SSF52980">
    <property type="entry name" value="Restriction endonuclease-like"/>
    <property type="match status" value="1"/>
</dbReference>
<accession>A0ABS0YF75</accession>
<name>A0ABS0YF75_9BACT</name>
<dbReference type="Proteomes" id="UP000614714">
    <property type="component" value="Unassembled WGS sequence"/>
</dbReference>
<proteinExistence type="predicted"/>
<dbReference type="RefSeq" id="WP_199389453.1">
    <property type="nucleotide sequence ID" value="NZ_JAEMHL010000005.1"/>
</dbReference>
<evidence type="ECO:0000256" key="1">
    <source>
        <dbReference type="SAM" id="Coils"/>
    </source>
</evidence>
<comment type="caution">
    <text evidence="3">The sequence shown here is derived from an EMBL/GenBank/DDBJ whole genome shotgun (WGS) entry which is preliminary data.</text>
</comment>
<evidence type="ECO:0000259" key="2">
    <source>
        <dbReference type="Pfam" id="PF04471"/>
    </source>
</evidence>